<keyword evidence="2" id="KW-1185">Reference proteome</keyword>
<gene>
    <name evidence="1" type="ORF">MGAL_10B024246</name>
</gene>
<dbReference type="AlphaFoldDB" id="A0A8B6DAF0"/>
<dbReference type="OrthoDB" id="10479469at2759"/>
<proteinExistence type="predicted"/>
<dbReference type="EMBL" id="UYJE01003209">
    <property type="protein sequence ID" value="VDI17415.1"/>
    <property type="molecule type" value="Genomic_DNA"/>
</dbReference>
<sequence>MKDINELDKYLNEIGTAIMSLTGLAMITDDFIDKLSGAHFREEFSHIGKRLDNELCKSVTIFPSIHDLNFERTDVAKDIIENIFWKVIARTKKNEKNQTYPQLPLLELALLTVHKSEKLSEFVLENNIKDIVPAENDNAWVLTNTSIRMFSCKGISEKRNNKSSMWYAKPIVRKSASEINPWYGCLKRENTKHNQYYEDQFTKEFFDV</sequence>
<evidence type="ECO:0000313" key="2">
    <source>
        <dbReference type="Proteomes" id="UP000596742"/>
    </source>
</evidence>
<comment type="caution">
    <text evidence="1">The sequence shown here is derived from an EMBL/GenBank/DDBJ whole genome shotgun (WGS) entry which is preliminary data.</text>
</comment>
<protein>
    <submittedName>
        <fullName evidence="1">Uncharacterized protein</fullName>
    </submittedName>
</protein>
<organism evidence="1 2">
    <name type="scientific">Mytilus galloprovincialis</name>
    <name type="common">Mediterranean mussel</name>
    <dbReference type="NCBI Taxonomy" id="29158"/>
    <lineage>
        <taxon>Eukaryota</taxon>
        <taxon>Metazoa</taxon>
        <taxon>Spiralia</taxon>
        <taxon>Lophotrochozoa</taxon>
        <taxon>Mollusca</taxon>
        <taxon>Bivalvia</taxon>
        <taxon>Autobranchia</taxon>
        <taxon>Pteriomorphia</taxon>
        <taxon>Mytilida</taxon>
        <taxon>Mytiloidea</taxon>
        <taxon>Mytilidae</taxon>
        <taxon>Mytilinae</taxon>
        <taxon>Mytilus</taxon>
    </lineage>
</organism>
<name>A0A8B6DAF0_MYTGA</name>
<reference evidence="1" key="1">
    <citation type="submission" date="2018-11" db="EMBL/GenBank/DDBJ databases">
        <authorList>
            <person name="Alioto T."/>
            <person name="Alioto T."/>
        </authorList>
    </citation>
    <scope>NUCLEOTIDE SEQUENCE</scope>
</reference>
<dbReference type="Proteomes" id="UP000596742">
    <property type="component" value="Unassembled WGS sequence"/>
</dbReference>
<accession>A0A8B6DAF0</accession>
<evidence type="ECO:0000313" key="1">
    <source>
        <dbReference type="EMBL" id="VDI17415.1"/>
    </source>
</evidence>